<dbReference type="PROSITE" id="PS50093">
    <property type="entry name" value="PKD"/>
    <property type="match status" value="1"/>
</dbReference>
<dbReference type="Gene3D" id="2.60.40.10">
    <property type="entry name" value="Immunoglobulins"/>
    <property type="match status" value="1"/>
</dbReference>
<keyword evidence="2" id="KW-0732">Signal</keyword>
<dbReference type="InterPro" id="IPR000601">
    <property type="entry name" value="PKD_dom"/>
</dbReference>
<gene>
    <name evidence="4" type="ORF">LWF01_05155</name>
</gene>
<protein>
    <submittedName>
        <fullName evidence="4">PKD domain-containing protein</fullName>
    </submittedName>
</protein>
<name>A0ABY8QWG8_9MICO</name>
<dbReference type="Pfam" id="PF00801">
    <property type="entry name" value="PKD"/>
    <property type="match status" value="1"/>
</dbReference>
<organism evidence="4 5">
    <name type="scientific">Saxibacter everestensis</name>
    <dbReference type="NCBI Taxonomy" id="2909229"/>
    <lineage>
        <taxon>Bacteria</taxon>
        <taxon>Bacillati</taxon>
        <taxon>Actinomycetota</taxon>
        <taxon>Actinomycetes</taxon>
        <taxon>Micrococcales</taxon>
        <taxon>Brevibacteriaceae</taxon>
        <taxon>Saxibacter</taxon>
    </lineage>
</organism>
<feature type="chain" id="PRO_5045859093" evidence="2">
    <location>
        <begin position="30"/>
        <end position="290"/>
    </location>
</feature>
<accession>A0ABY8QWG8</accession>
<feature type="signal peptide" evidence="2">
    <location>
        <begin position="1"/>
        <end position="29"/>
    </location>
</feature>
<dbReference type="SUPFAM" id="SSF49299">
    <property type="entry name" value="PKD domain"/>
    <property type="match status" value="1"/>
</dbReference>
<sequence>MDRQRHTAGLLVVFVLASTLTAAAIPAYAAGDCRIKGRFNNSCQLHGPERDAPKSPERPRKTQPKQDGCQKGGKSVPCSKKNGYWSDDEQCYGRQLPSQPPDSDGSDYLICDQFNNQGPKLIPPPPTMPYVDQSDFQNFDLKEFRPLFQPDGWTVTQHRTNMYTNAEQHIINMTLLGFPVRVRATPVAFTWNFGDGGTTTTSQKGKPIAQGEDPAFYHVYAKPGNFGVVLTTHYRGEFSVAGGPWIDIDGQAAVPSEAIPIDVKRYHRYGVSENCSSNPAGPDCSPESDD</sequence>
<feature type="domain" description="PKD" evidence="3">
    <location>
        <begin position="185"/>
        <end position="231"/>
    </location>
</feature>
<dbReference type="CDD" id="cd00146">
    <property type="entry name" value="PKD"/>
    <property type="match status" value="1"/>
</dbReference>
<dbReference type="InterPro" id="IPR035986">
    <property type="entry name" value="PKD_dom_sf"/>
</dbReference>
<feature type="region of interest" description="Disordered" evidence="1">
    <location>
        <begin position="42"/>
        <end position="76"/>
    </location>
</feature>
<evidence type="ECO:0000313" key="5">
    <source>
        <dbReference type="Proteomes" id="UP001209083"/>
    </source>
</evidence>
<evidence type="ECO:0000313" key="4">
    <source>
        <dbReference type="EMBL" id="WGW13161.1"/>
    </source>
</evidence>
<evidence type="ECO:0000259" key="3">
    <source>
        <dbReference type="PROSITE" id="PS50093"/>
    </source>
</evidence>
<evidence type="ECO:0000256" key="2">
    <source>
        <dbReference type="SAM" id="SignalP"/>
    </source>
</evidence>
<dbReference type="InterPro" id="IPR013783">
    <property type="entry name" value="Ig-like_fold"/>
</dbReference>
<evidence type="ECO:0000256" key="1">
    <source>
        <dbReference type="SAM" id="MobiDB-lite"/>
    </source>
</evidence>
<proteinExistence type="predicted"/>
<keyword evidence="5" id="KW-1185">Reference proteome</keyword>
<feature type="compositionally biased region" description="Basic and acidic residues" evidence="1">
    <location>
        <begin position="47"/>
        <end position="60"/>
    </location>
</feature>
<reference evidence="4 5" key="1">
    <citation type="submission" date="2023-05" db="EMBL/GenBank/DDBJ databases">
        <title>Lithophilousrod everest ZFBP1038 complete genpme.</title>
        <authorList>
            <person name="Tian M."/>
        </authorList>
    </citation>
    <scope>NUCLEOTIDE SEQUENCE [LARGE SCALE GENOMIC DNA]</scope>
    <source>
        <strain evidence="4 5">ZFBP1038</strain>
    </source>
</reference>
<dbReference type="Proteomes" id="UP001209083">
    <property type="component" value="Chromosome"/>
</dbReference>
<dbReference type="RefSeq" id="WP_349639975.1">
    <property type="nucleotide sequence ID" value="NZ_CP090958.1"/>
</dbReference>
<dbReference type="EMBL" id="CP090958">
    <property type="protein sequence ID" value="WGW13161.1"/>
    <property type="molecule type" value="Genomic_DNA"/>
</dbReference>